<name>A0A2N0ZGD2_9BACI</name>
<dbReference type="RefSeq" id="WP_066195350.1">
    <property type="nucleotide sequence ID" value="NZ_JAFDQP010000008.1"/>
</dbReference>
<evidence type="ECO:0000256" key="2">
    <source>
        <dbReference type="PIRSR" id="PIRSR030150-1"/>
    </source>
</evidence>
<dbReference type="InterPro" id="IPR023365">
    <property type="entry name" value="Sortase_dom-sf"/>
</dbReference>
<organism evidence="5 6">
    <name type="scientific">Cytobacillus horneckiae</name>
    <dbReference type="NCBI Taxonomy" id="549687"/>
    <lineage>
        <taxon>Bacteria</taxon>
        <taxon>Bacillati</taxon>
        <taxon>Bacillota</taxon>
        <taxon>Bacilli</taxon>
        <taxon>Bacillales</taxon>
        <taxon>Bacillaceae</taxon>
        <taxon>Cytobacillus</taxon>
    </lineage>
</organism>
<dbReference type="CDD" id="cd05826">
    <property type="entry name" value="Sortase_B"/>
    <property type="match status" value="1"/>
</dbReference>
<feature type="active site" description="Acyl-thioester intermediate" evidence="2">
    <location>
        <position position="225"/>
    </location>
</feature>
<evidence type="ECO:0000256" key="4">
    <source>
        <dbReference type="PIRSR" id="PIRSR605754-1"/>
    </source>
</evidence>
<dbReference type="PIRSF" id="PIRSF030150">
    <property type="entry name" value="UCP030150"/>
    <property type="match status" value="1"/>
</dbReference>
<accession>A0A2N0ZGD2</accession>
<dbReference type="SUPFAM" id="SSF63817">
    <property type="entry name" value="Sortase"/>
    <property type="match status" value="1"/>
</dbReference>
<dbReference type="InterPro" id="IPR009835">
    <property type="entry name" value="SrtB"/>
</dbReference>
<gene>
    <name evidence="5" type="primary">srtB</name>
    <name evidence="5" type="ORF">CWS20_12560</name>
</gene>
<evidence type="ECO:0000256" key="1">
    <source>
        <dbReference type="ARBA" id="ARBA00022801"/>
    </source>
</evidence>
<protein>
    <submittedName>
        <fullName evidence="5">SrtB family sortase</fullName>
    </submittedName>
</protein>
<evidence type="ECO:0000313" key="5">
    <source>
        <dbReference type="EMBL" id="PKG28571.1"/>
    </source>
</evidence>
<evidence type="ECO:0000313" key="6">
    <source>
        <dbReference type="Proteomes" id="UP000233343"/>
    </source>
</evidence>
<dbReference type="AlphaFoldDB" id="A0A2N0ZGD2"/>
<dbReference type="InterPro" id="IPR005754">
    <property type="entry name" value="Sortase"/>
</dbReference>
<evidence type="ECO:0000256" key="3">
    <source>
        <dbReference type="PIRSR" id="PIRSR030150-2"/>
    </source>
</evidence>
<dbReference type="GO" id="GO:0016787">
    <property type="term" value="F:hydrolase activity"/>
    <property type="evidence" value="ECO:0007669"/>
    <property type="project" value="UniProtKB-KW"/>
</dbReference>
<dbReference type="Gene3D" id="2.40.260.10">
    <property type="entry name" value="Sortase"/>
    <property type="match status" value="1"/>
</dbReference>
<sequence>MKWIQRILTVTALIAFVYAGSRLFIIGYDYYENWRNMNEVQDIFNNELEQSEEESFGIRPQFDPLLAINNDIVGWITVDDTRIDYPILQSEDNEYYLTRNYKRKDTRAGSIFMDFRNDVSDESERNTILYGHRMKDGSMFAQLTKYLDKDFYMDHPTVYFDTLYAGYDLEVFSVYQTTTDFYYIETDFASNEQYLHFIDTLKGKSVHQTDVAIAENDRIVTLSTCDYSLDPTEGRLVVHAKVVERGE</sequence>
<dbReference type="NCBIfam" id="TIGR03064">
    <property type="entry name" value="sortase_srtB"/>
    <property type="match status" value="1"/>
</dbReference>
<keyword evidence="6" id="KW-1185">Reference proteome</keyword>
<keyword evidence="1" id="KW-0378">Hydrolase</keyword>
<dbReference type="Proteomes" id="UP000233343">
    <property type="component" value="Unassembled WGS sequence"/>
</dbReference>
<feature type="site" description="Transition state stabilizer" evidence="3">
    <location>
        <position position="235"/>
    </location>
</feature>
<dbReference type="EMBL" id="PISD01000027">
    <property type="protein sequence ID" value="PKG28571.1"/>
    <property type="molecule type" value="Genomic_DNA"/>
</dbReference>
<proteinExistence type="predicted"/>
<reference evidence="5 6" key="1">
    <citation type="journal article" date="2010" name="Int. J. Syst. Evol. Microbiol.">
        <title>Bacillus horneckiae sp. nov., isolated from a spacecraft-assembly clean room.</title>
        <authorList>
            <person name="Vaishampayan P."/>
            <person name="Probst A."/>
            <person name="Krishnamurthi S."/>
            <person name="Ghosh S."/>
            <person name="Osman S."/>
            <person name="McDowall A."/>
            <person name="Ruckmani A."/>
            <person name="Mayilraj S."/>
            <person name="Venkateswaran K."/>
        </authorList>
    </citation>
    <scope>NUCLEOTIDE SEQUENCE [LARGE SCALE GENOMIC DNA]</scope>
    <source>
        <strain evidence="6">1PO1SC</strain>
    </source>
</reference>
<feature type="active site" description="Proton donor/acceptor" evidence="4">
    <location>
        <position position="132"/>
    </location>
</feature>
<dbReference type="InterPro" id="IPR015986">
    <property type="entry name" value="SrtB_Firmicute"/>
</dbReference>
<comment type="caution">
    <text evidence="5">The sequence shown here is derived from an EMBL/GenBank/DDBJ whole genome shotgun (WGS) entry which is preliminary data.</text>
</comment>
<dbReference type="Pfam" id="PF04203">
    <property type="entry name" value="Sortase"/>
    <property type="match status" value="1"/>
</dbReference>